<keyword evidence="1" id="KW-0472">Membrane</keyword>
<name>A0A420W1W2_9SPHI</name>
<organism evidence="2 3">
    <name type="scientific">Sphingobacterium puteale</name>
    <dbReference type="NCBI Taxonomy" id="2420510"/>
    <lineage>
        <taxon>Bacteria</taxon>
        <taxon>Pseudomonadati</taxon>
        <taxon>Bacteroidota</taxon>
        <taxon>Sphingobacteriia</taxon>
        <taxon>Sphingobacteriales</taxon>
        <taxon>Sphingobacteriaceae</taxon>
        <taxon>Sphingobacterium</taxon>
    </lineage>
</organism>
<dbReference type="EMBL" id="RBWS01000005">
    <property type="protein sequence ID" value="RKO72588.1"/>
    <property type="molecule type" value="Genomic_DNA"/>
</dbReference>
<gene>
    <name evidence="2" type="ORF">D7322_07280</name>
</gene>
<comment type="caution">
    <text evidence="2">The sequence shown here is derived from an EMBL/GenBank/DDBJ whole genome shotgun (WGS) entry which is preliminary data.</text>
</comment>
<evidence type="ECO:0000313" key="3">
    <source>
        <dbReference type="Proteomes" id="UP000282423"/>
    </source>
</evidence>
<feature type="transmembrane region" description="Helical" evidence="1">
    <location>
        <begin position="20"/>
        <end position="37"/>
    </location>
</feature>
<evidence type="ECO:0000256" key="1">
    <source>
        <dbReference type="SAM" id="Phobius"/>
    </source>
</evidence>
<dbReference type="AlphaFoldDB" id="A0A420W1W2"/>
<evidence type="ECO:0000313" key="2">
    <source>
        <dbReference type="EMBL" id="RKO72588.1"/>
    </source>
</evidence>
<accession>A0A420W1W2</accession>
<keyword evidence="1" id="KW-1133">Transmembrane helix</keyword>
<reference evidence="2 3" key="1">
    <citation type="submission" date="2018-10" db="EMBL/GenBank/DDBJ databases">
        <title>Sphingobacterium sp. M05W1-28.</title>
        <authorList>
            <person name="Cai H."/>
        </authorList>
    </citation>
    <scope>NUCLEOTIDE SEQUENCE [LARGE SCALE GENOMIC DNA]</scope>
    <source>
        <strain evidence="2 3">M05W1-28</strain>
    </source>
</reference>
<keyword evidence="3" id="KW-1185">Reference proteome</keyword>
<feature type="transmembrane region" description="Helical" evidence="1">
    <location>
        <begin position="72"/>
        <end position="94"/>
    </location>
</feature>
<keyword evidence="1" id="KW-0812">Transmembrane</keyword>
<protein>
    <submittedName>
        <fullName evidence="2">Uncharacterized protein</fullName>
    </submittedName>
</protein>
<feature type="transmembrane region" description="Helical" evidence="1">
    <location>
        <begin position="106"/>
        <end position="131"/>
    </location>
</feature>
<dbReference type="RefSeq" id="WP_121122720.1">
    <property type="nucleotide sequence ID" value="NZ_RBWS01000005.1"/>
</dbReference>
<sequence length="150" mass="16798">MESPEIQIEKSHKKILEQGIFIVTLLDVIGSLLSRWLNIDYGWFSIPSVTVYIGMSYLIARKQNLKTTLSSVTKLALYDATIGFILSLLLEANVGGFEKDIYKLGIIGWIFVIILAAIIANVLGLIGYVLALRRKKLKSDSSAMYKELEE</sequence>
<feature type="transmembrane region" description="Helical" evidence="1">
    <location>
        <begin position="43"/>
        <end position="60"/>
    </location>
</feature>
<proteinExistence type="predicted"/>
<dbReference type="Proteomes" id="UP000282423">
    <property type="component" value="Unassembled WGS sequence"/>
</dbReference>